<dbReference type="Pfam" id="PF00899">
    <property type="entry name" value="ThiF"/>
    <property type="match status" value="1"/>
</dbReference>
<dbReference type="SUPFAM" id="SSF69572">
    <property type="entry name" value="Activating enzymes of the ubiquitin-like proteins"/>
    <property type="match status" value="1"/>
</dbReference>
<feature type="region of interest" description="Disordered" evidence="1">
    <location>
        <begin position="399"/>
        <end position="418"/>
    </location>
</feature>
<dbReference type="PANTHER" id="PTHR43267">
    <property type="entry name" value="TRNA THREONYLCARBAMOYLADENOSINE DEHYDRATASE"/>
    <property type="match status" value="1"/>
</dbReference>
<protein>
    <submittedName>
        <fullName evidence="3">ThiF family adenylyltransferase</fullName>
    </submittedName>
</protein>
<accession>A0A974ABC7</accession>
<keyword evidence="3" id="KW-0808">Transferase</keyword>
<proteinExistence type="predicted"/>
<reference evidence="3" key="1">
    <citation type="submission" date="2020-06" db="EMBL/GenBank/DDBJ databases">
        <title>Whole Genome Sequence of Bradyrhizobium sp. Strain 66S1MB.</title>
        <authorList>
            <person name="Bromfield E."/>
            <person name="Cloutier S."/>
        </authorList>
    </citation>
    <scope>NUCLEOTIDE SEQUENCE</scope>
    <source>
        <strain evidence="3">66S1MB</strain>
    </source>
</reference>
<sequence>MRDDIWHEGLETAAILLCDPKRSGDDWRLVVREMHVVPPAACLVRTATAVVVDPAFGLPIEKKGRVEGLSLVYCHTHPHQTKHVVFSHIDDHAEIELAKYAEARIPGIPHCALVFGSEAETARRLGTEETVKVTDIPHETASTYDRQIRAFGEDGQSALARLRLGVVGLGGTGSVVVQQLAHLGVADFLLIDPDAVETTNLNRTVGSTPKSVGEPKVSVAARMIRSVRPDARIEEIEGDVVDEGPAKRLTECDFVFCCTDSHASRHVINQLAYQYGIPAIDMGVVVDASGSTVTFAGHVKALEDGEACLWCLNHLDPKQIREEMMTPDQRKADPYVVGARVVQPSIISINSTVASAAVTMFLSMVTGLDAPARFLVYDGNRQRLSGVVAERNPTCNFCGPDSPAGRKDLEPLPVRRHG</sequence>
<dbReference type="GO" id="GO:0061504">
    <property type="term" value="P:cyclic threonylcarbamoyladenosine biosynthetic process"/>
    <property type="evidence" value="ECO:0007669"/>
    <property type="project" value="TreeGrafter"/>
</dbReference>
<dbReference type="Gene3D" id="3.40.50.720">
    <property type="entry name" value="NAD(P)-binding Rossmann-like Domain"/>
    <property type="match status" value="1"/>
</dbReference>
<gene>
    <name evidence="3" type="ORF">HU230_03430</name>
</gene>
<dbReference type="GO" id="GO:0008641">
    <property type="term" value="F:ubiquitin-like modifier activating enzyme activity"/>
    <property type="evidence" value="ECO:0007669"/>
    <property type="project" value="InterPro"/>
</dbReference>
<dbReference type="GO" id="GO:0016779">
    <property type="term" value="F:nucleotidyltransferase activity"/>
    <property type="evidence" value="ECO:0007669"/>
    <property type="project" value="UniProtKB-KW"/>
</dbReference>
<dbReference type="RefSeq" id="WP_176528989.1">
    <property type="nucleotide sequence ID" value="NZ_CP088022.1"/>
</dbReference>
<dbReference type="InterPro" id="IPR045886">
    <property type="entry name" value="ThiF/MoeB/HesA"/>
</dbReference>
<keyword evidence="3" id="KW-0548">Nucleotidyltransferase</keyword>
<name>A0A974ABC7_9BRAD</name>
<feature type="domain" description="THIF-type NAD/FAD binding fold" evidence="2">
    <location>
        <begin position="144"/>
        <end position="396"/>
    </location>
</feature>
<dbReference type="InterPro" id="IPR035985">
    <property type="entry name" value="Ubiquitin-activating_enz"/>
</dbReference>
<comment type="caution">
    <text evidence="3">The sequence shown here is derived from an EMBL/GenBank/DDBJ whole genome shotgun (WGS) entry which is preliminary data.</text>
</comment>
<dbReference type="PANTHER" id="PTHR43267:SF1">
    <property type="entry name" value="TRNA THREONYLCARBAMOYLADENOSINE DEHYDRATASE"/>
    <property type="match status" value="1"/>
</dbReference>
<organism evidence="3">
    <name type="scientific">Bradyrhizobium quebecense</name>
    <dbReference type="NCBI Taxonomy" id="2748629"/>
    <lineage>
        <taxon>Bacteria</taxon>
        <taxon>Pseudomonadati</taxon>
        <taxon>Pseudomonadota</taxon>
        <taxon>Alphaproteobacteria</taxon>
        <taxon>Hyphomicrobiales</taxon>
        <taxon>Nitrobacteraceae</taxon>
        <taxon>Bradyrhizobium</taxon>
    </lineage>
</organism>
<dbReference type="InterPro" id="IPR000594">
    <property type="entry name" value="ThiF_NAD_FAD-bd"/>
</dbReference>
<evidence type="ECO:0000256" key="1">
    <source>
        <dbReference type="SAM" id="MobiDB-lite"/>
    </source>
</evidence>
<evidence type="ECO:0000259" key="2">
    <source>
        <dbReference type="Pfam" id="PF00899"/>
    </source>
</evidence>
<evidence type="ECO:0000313" key="3">
    <source>
        <dbReference type="EMBL" id="NVL04816.1"/>
    </source>
</evidence>
<dbReference type="EMBL" id="JABWSX010000001">
    <property type="protein sequence ID" value="NVL04816.1"/>
    <property type="molecule type" value="Genomic_DNA"/>
</dbReference>
<dbReference type="GO" id="GO:0061503">
    <property type="term" value="F:tRNA threonylcarbamoyladenosine dehydratase"/>
    <property type="evidence" value="ECO:0007669"/>
    <property type="project" value="TreeGrafter"/>
</dbReference>
<dbReference type="AlphaFoldDB" id="A0A974ABC7"/>